<organism evidence="1 2">
    <name type="scientific">Rhodococcus hoagii</name>
    <name type="common">Corynebacterium equii</name>
    <dbReference type="NCBI Taxonomy" id="43767"/>
    <lineage>
        <taxon>Bacteria</taxon>
        <taxon>Bacillati</taxon>
        <taxon>Actinomycetota</taxon>
        <taxon>Actinomycetes</taxon>
        <taxon>Mycobacteriales</taxon>
        <taxon>Nocardiaceae</taxon>
        <taxon>Prescottella</taxon>
    </lineage>
</organism>
<evidence type="ECO:0000313" key="1">
    <source>
        <dbReference type="EMBL" id="MBM4567505.1"/>
    </source>
</evidence>
<dbReference type="RefSeq" id="WP_262963569.1">
    <property type="nucleotide sequence ID" value="NZ_JAJNNF010000073.1"/>
</dbReference>
<accession>A0A9Q2P8G0</accession>
<gene>
    <name evidence="1" type="ORF">GS441_19400</name>
</gene>
<dbReference type="EMBL" id="WUXR01000012">
    <property type="protein sequence ID" value="MBM4567505.1"/>
    <property type="molecule type" value="Genomic_DNA"/>
</dbReference>
<sequence>MTIDLDKLDAVAAGGHSHLLQCIEGYADGYVGSADEIDASHAEHFAKDLVESIEWEDETLCLVEARALSAVVAELREARAAIERVREVGDELAAAPMVGSSSEEQWELDAQRGCGRSILEALDGAP</sequence>
<dbReference type="AlphaFoldDB" id="A0A9Q2P8G0"/>
<comment type="caution">
    <text evidence="1">The sequence shown here is derived from an EMBL/GenBank/DDBJ whole genome shotgun (WGS) entry which is preliminary data.</text>
</comment>
<name>A0A9Q2P8G0_RHOHA</name>
<dbReference type="Proteomes" id="UP000808906">
    <property type="component" value="Unassembled WGS sequence"/>
</dbReference>
<protein>
    <submittedName>
        <fullName evidence="1">Uncharacterized protein</fullName>
    </submittedName>
</protein>
<evidence type="ECO:0000313" key="2">
    <source>
        <dbReference type="Proteomes" id="UP000808906"/>
    </source>
</evidence>
<proteinExistence type="predicted"/>
<reference evidence="1" key="1">
    <citation type="submission" date="2019-11" db="EMBL/GenBank/DDBJ databases">
        <title>Spread of Macrolides and rifampicin resistant Rhodococcus equi in clinical isolates in the USA.</title>
        <authorList>
            <person name="Alvarez-Narvaez S."/>
            <person name="Huber L."/>
            <person name="Cohen N.D."/>
            <person name="Slovis N."/>
            <person name="Greiter M."/>
            <person name="Giguere S."/>
            <person name="Hart K."/>
        </authorList>
    </citation>
    <scope>NUCLEOTIDE SEQUENCE</scope>
    <source>
        <strain evidence="1">Lh_17</strain>
    </source>
</reference>